<name>A0A168MHF8_ABSGL</name>
<proteinExistence type="predicted"/>
<dbReference type="Proteomes" id="UP000078561">
    <property type="component" value="Unassembled WGS sequence"/>
</dbReference>
<evidence type="ECO:0000313" key="2">
    <source>
        <dbReference type="Proteomes" id="UP000078561"/>
    </source>
</evidence>
<sequence length="97" mass="10652">MPASPTDTESDVADASAHTIKDFRGIPWNESEKETLASLNEEQPPPGFDLNLSRATASLLKKQDPSTHNNLLVLKCNDLNLTKANKGHVTSNHLEHH</sequence>
<organism evidence="1">
    <name type="scientific">Absidia glauca</name>
    <name type="common">Pin mould</name>
    <dbReference type="NCBI Taxonomy" id="4829"/>
    <lineage>
        <taxon>Eukaryota</taxon>
        <taxon>Fungi</taxon>
        <taxon>Fungi incertae sedis</taxon>
        <taxon>Mucoromycota</taxon>
        <taxon>Mucoromycotina</taxon>
        <taxon>Mucoromycetes</taxon>
        <taxon>Mucorales</taxon>
        <taxon>Cunninghamellaceae</taxon>
        <taxon>Absidia</taxon>
    </lineage>
</organism>
<reference evidence="1" key="1">
    <citation type="submission" date="2016-04" db="EMBL/GenBank/DDBJ databases">
        <authorList>
            <person name="Evans L.H."/>
            <person name="Alamgir A."/>
            <person name="Owens N."/>
            <person name="Weber N.D."/>
            <person name="Virtaneva K."/>
            <person name="Barbian K."/>
            <person name="Babar A."/>
            <person name="Rosenke K."/>
        </authorList>
    </citation>
    <scope>NUCLEOTIDE SEQUENCE [LARGE SCALE GENOMIC DNA]</scope>
    <source>
        <strain evidence="1">CBS 101.48</strain>
    </source>
</reference>
<dbReference type="InParanoid" id="A0A168MHF8"/>
<dbReference type="AlphaFoldDB" id="A0A168MHF8"/>
<gene>
    <name evidence="1" type="primary">ABSGL_04059.1 scaffold 4827</name>
</gene>
<accession>A0A168MHF8</accession>
<protein>
    <submittedName>
        <fullName evidence="1">Uncharacterized protein</fullName>
    </submittedName>
</protein>
<dbReference type="EMBL" id="LT552134">
    <property type="protein sequence ID" value="SAL98518.1"/>
    <property type="molecule type" value="Genomic_DNA"/>
</dbReference>
<keyword evidence="2" id="KW-1185">Reference proteome</keyword>
<evidence type="ECO:0000313" key="1">
    <source>
        <dbReference type="EMBL" id="SAL98518.1"/>
    </source>
</evidence>